<dbReference type="RefSeq" id="WP_244217396.1">
    <property type="nucleotide sequence ID" value="NZ_MUBM01000237.1"/>
</dbReference>
<proteinExistence type="predicted"/>
<reference evidence="1 2" key="1">
    <citation type="submission" date="2024-06" db="EMBL/GenBank/DDBJ databases">
        <title>The Natural Products Discovery Center: Release of the First 8490 Sequenced Strains for Exploring Actinobacteria Biosynthetic Diversity.</title>
        <authorList>
            <person name="Kalkreuter E."/>
            <person name="Kautsar S.A."/>
            <person name="Yang D."/>
            <person name="Bader C.D."/>
            <person name="Teijaro C.N."/>
            <person name="Fluegel L."/>
            <person name="Davis C.M."/>
            <person name="Simpson J.R."/>
            <person name="Lauterbach L."/>
            <person name="Steele A.D."/>
            <person name="Gui C."/>
            <person name="Meng S."/>
            <person name="Li G."/>
            <person name="Viehrig K."/>
            <person name="Ye F."/>
            <person name="Su P."/>
            <person name="Kiefer A.F."/>
            <person name="Nichols A."/>
            <person name="Cepeda A.J."/>
            <person name="Yan W."/>
            <person name="Fan B."/>
            <person name="Jiang Y."/>
            <person name="Adhikari A."/>
            <person name="Zheng C.-J."/>
            <person name="Schuster L."/>
            <person name="Cowan T.M."/>
            <person name="Smanski M.J."/>
            <person name="Chevrette M.G."/>
            <person name="De Carvalho L.P.S."/>
            <person name="Shen B."/>
        </authorList>
    </citation>
    <scope>NUCLEOTIDE SEQUENCE [LARGE SCALE GENOMIC DNA]</scope>
    <source>
        <strain evidence="1 2">NPDC000634</strain>
    </source>
</reference>
<evidence type="ECO:0000313" key="1">
    <source>
        <dbReference type="EMBL" id="MER6979405.1"/>
    </source>
</evidence>
<protein>
    <submittedName>
        <fullName evidence="1">Uncharacterized protein</fullName>
    </submittedName>
</protein>
<name>A0ABV1W5E0_9ACTN</name>
<gene>
    <name evidence="1" type="ORF">ABT317_21055</name>
</gene>
<dbReference type="Proteomes" id="UP001458415">
    <property type="component" value="Unassembled WGS sequence"/>
</dbReference>
<organism evidence="1 2">
    <name type="scientific">Streptomyces carpinensis</name>
    <dbReference type="NCBI Taxonomy" id="66369"/>
    <lineage>
        <taxon>Bacteria</taxon>
        <taxon>Bacillati</taxon>
        <taxon>Actinomycetota</taxon>
        <taxon>Actinomycetes</taxon>
        <taxon>Kitasatosporales</taxon>
        <taxon>Streptomycetaceae</taxon>
        <taxon>Streptomyces</taxon>
    </lineage>
</organism>
<dbReference type="EMBL" id="JBEPCU010000364">
    <property type="protein sequence ID" value="MER6979405.1"/>
    <property type="molecule type" value="Genomic_DNA"/>
</dbReference>
<accession>A0ABV1W5E0</accession>
<evidence type="ECO:0000313" key="2">
    <source>
        <dbReference type="Proteomes" id="UP001458415"/>
    </source>
</evidence>
<keyword evidence="2" id="KW-1185">Reference proteome</keyword>
<comment type="caution">
    <text evidence="1">The sequence shown here is derived from an EMBL/GenBank/DDBJ whole genome shotgun (WGS) entry which is preliminary data.</text>
</comment>
<sequence length="169" mass="18370">MLPAPAGATQDKALRGVDGWLATKDFVKEYAHEDDGEEVAGQLTELGRRHITDRGWTASDGTRTRIYLLQFDTAVAGDLRTDLAPFEEPKYPVRGPGKSVTDDGFPAAAMVRGVERYAYAEARPYGTERVRQAYLRAGDVLAVIVQSGKGDALAVPFRQTGTLQSELLA</sequence>